<feature type="signal peptide" evidence="1">
    <location>
        <begin position="1"/>
        <end position="19"/>
    </location>
</feature>
<organism evidence="2 3">
    <name type="scientific">Flavobacterium quisquiliarum</name>
    <dbReference type="NCBI Taxonomy" id="1834436"/>
    <lineage>
        <taxon>Bacteria</taxon>
        <taxon>Pseudomonadati</taxon>
        <taxon>Bacteroidota</taxon>
        <taxon>Flavobacteriia</taxon>
        <taxon>Flavobacteriales</taxon>
        <taxon>Flavobacteriaceae</taxon>
        <taxon>Flavobacterium</taxon>
    </lineage>
</organism>
<evidence type="ECO:0000256" key="1">
    <source>
        <dbReference type="SAM" id="SignalP"/>
    </source>
</evidence>
<dbReference type="Proteomes" id="UP001595719">
    <property type="component" value="Unassembled WGS sequence"/>
</dbReference>
<protein>
    <submittedName>
        <fullName evidence="2">Uncharacterized protein</fullName>
    </submittedName>
</protein>
<reference evidence="3" key="1">
    <citation type="journal article" date="2019" name="Int. J. Syst. Evol. Microbiol.">
        <title>The Global Catalogue of Microorganisms (GCM) 10K type strain sequencing project: providing services to taxonomists for standard genome sequencing and annotation.</title>
        <authorList>
            <consortium name="The Broad Institute Genomics Platform"/>
            <consortium name="The Broad Institute Genome Sequencing Center for Infectious Disease"/>
            <person name="Wu L."/>
            <person name="Ma J."/>
        </authorList>
    </citation>
    <scope>NUCLEOTIDE SEQUENCE [LARGE SCALE GENOMIC DNA]</scope>
    <source>
        <strain evidence="3">CGMCC 1.15345</strain>
    </source>
</reference>
<evidence type="ECO:0000313" key="2">
    <source>
        <dbReference type="EMBL" id="MFC4392126.1"/>
    </source>
</evidence>
<dbReference type="EMBL" id="JBHSCO010000004">
    <property type="protein sequence ID" value="MFC4392126.1"/>
    <property type="molecule type" value="Genomic_DNA"/>
</dbReference>
<sequence length="235" mass="27313">MTRYLFTLLLCVQFSFSQSADHLNTILKQLKLNESQIRIELFTEKILPYDKNKSVLVIPKYASDIEEGSFVLDAYILVIDNVTGKIIYKFIEPNAWTSDALILTDITIDTGLYYLNKTTRAFGIRADYRTQSQPNPFSETNLSLYIVEKNTLKPVLHNYRVYKYGGEWDMKCDGEFEDIDSTIDIDKLQNNNFNNLIIKTKITKTENTFKNDDCDSKETIKKETTKLIFDGKQYK</sequence>
<keyword evidence="3" id="KW-1185">Reference proteome</keyword>
<proteinExistence type="predicted"/>
<evidence type="ECO:0000313" key="3">
    <source>
        <dbReference type="Proteomes" id="UP001595719"/>
    </source>
</evidence>
<feature type="chain" id="PRO_5045337804" evidence="1">
    <location>
        <begin position="20"/>
        <end position="235"/>
    </location>
</feature>
<name>A0ABV8WA28_9FLAO</name>
<keyword evidence="1" id="KW-0732">Signal</keyword>
<dbReference type="RefSeq" id="WP_179006833.1">
    <property type="nucleotide sequence ID" value="NZ_JBHSCO010000004.1"/>
</dbReference>
<comment type="caution">
    <text evidence="2">The sequence shown here is derived from an EMBL/GenBank/DDBJ whole genome shotgun (WGS) entry which is preliminary data.</text>
</comment>
<accession>A0ABV8WA28</accession>
<gene>
    <name evidence="2" type="ORF">ACFOY0_14100</name>
</gene>